<dbReference type="OrthoDB" id="407658at2759"/>
<dbReference type="InterPro" id="IPR029044">
    <property type="entry name" value="Nucleotide-diphossugar_trans"/>
</dbReference>
<comment type="caution">
    <text evidence="2">The sequence shown here is derived from an EMBL/GenBank/DDBJ whole genome shotgun (WGS) entry which is preliminary data.</text>
</comment>
<accession>A0A6V7VYW9</accession>
<evidence type="ECO:0000313" key="3">
    <source>
        <dbReference type="Proteomes" id="UP000580250"/>
    </source>
</evidence>
<sequence length="370" mass="44013">MSKTPNSLALILIISILAIFFYISIFNSNQFISSTYFNEFSDNNNKRKINKPKIAIITVIDKSDRLNEYGLALSTLRCYAQRMSQECSHFVLVSPNVTENTVNKNNKCKQDDIMFRRHCVVVEWMSQHSEFEWIFFNDGDMAVINPNHSLFKYINGEQIIFYDRIYNHEIMSGSYLAKNTIYGRNFLRDWADYFYKVPKSFHGTDNGAIHGLFMEKFLAQQHRNNCQHLWEISKDWDGLWRFLACARYFINKQMVNQTFDQGKVRVFPKAAGWARDGTLTDTKFSTKDFMFHGWKASTLDKKVDNLYDWKYPFKARQNFYDDKFYCSNKSEWEYNEDFVEEEDKINETLKRIINKIDIEYNNILKELKLT</sequence>
<feature type="transmembrane region" description="Helical" evidence="1">
    <location>
        <begin position="7"/>
        <end position="26"/>
    </location>
</feature>
<gene>
    <name evidence="2" type="ORF">MENT_LOCUS31911</name>
</gene>
<dbReference type="InterPro" id="IPR004988">
    <property type="entry name" value="DUF273"/>
</dbReference>
<proteinExistence type="predicted"/>
<name>A0A6V7VYW9_MELEN</name>
<organism evidence="2 3">
    <name type="scientific">Meloidogyne enterolobii</name>
    <name type="common">Root-knot nematode worm</name>
    <name type="synonym">Meloidogyne mayaguensis</name>
    <dbReference type="NCBI Taxonomy" id="390850"/>
    <lineage>
        <taxon>Eukaryota</taxon>
        <taxon>Metazoa</taxon>
        <taxon>Ecdysozoa</taxon>
        <taxon>Nematoda</taxon>
        <taxon>Chromadorea</taxon>
        <taxon>Rhabditida</taxon>
        <taxon>Tylenchina</taxon>
        <taxon>Tylenchomorpha</taxon>
        <taxon>Tylenchoidea</taxon>
        <taxon>Meloidogynidae</taxon>
        <taxon>Meloidogyninae</taxon>
        <taxon>Meloidogyne</taxon>
    </lineage>
</organism>
<dbReference type="EMBL" id="CAJEWN010000355">
    <property type="protein sequence ID" value="CAD2179874.1"/>
    <property type="molecule type" value="Genomic_DNA"/>
</dbReference>
<evidence type="ECO:0000256" key="1">
    <source>
        <dbReference type="SAM" id="Phobius"/>
    </source>
</evidence>
<dbReference type="Gene3D" id="3.90.550.10">
    <property type="entry name" value="Spore Coat Polysaccharide Biosynthesis Protein SpsA, Chain A"/>
    <property type="match status" value="1"/>
</dbReference>
<evidence type="ECO:0000313" key="2">
    <source>
        <dbReference type="EMBL" id="CAD2179874.1"/>
    </source>
</evidence>
<dbReference type="SUPFAM" id="SSF53448">
    <property type="entry name" value="Nucleotide-diphospho-sugar transferases"/>
    <property type="match status" value="1"/>
</dbReference>
<dbReference type="Proteomes" id="UP000580250">
    <property type="component" value="Unassembled WGS sequence"/>
</dbReference>
<reference evidence="2 3" key="1">
    <citation type="submission" date="2020-08" db="EMBL/GenBank/DDBJ databases">
        <authorList>
            <person name="Koutsovoulos G."/>
            <person name="Danchin GJ E."/>
        </authorList>
    </citation>
    <scope>NUCLEOTIDE SEQUENCE [LARGE SCALE GENOMIC DNA]</scope>
</reference>
<dbReference type="PANTHER" id="PTHR31562">
    <property type="entry name" value="PROTEIN CBG18972"/>
    <property type="match status" value="1"/>
</dbReference>
<protein>
    <submittedName>
        <fullName evidence="2">Uncharacterized protein</fullName>
    </submittedName>
</protein>
<keyword evidence="1" id="KW-0472">Membrane</keyword>
<dbReference type="AlphaFoldDB" id="A0A6V7VYW9"/>
<dbReference type="PANTHER" id="PTHR31562:SF2">
    <property type="entry name" value="NUCLEOTIDE-DIPHOSPHO-SUGAR TRANSFERASE"/>
    <property type="match status" value="1"/>
</dbReference>
<keyword evidence="1" id="KW-0812">Transmembrane</keyword>
<dbReference type="Pfam" id="PF03314">
    <property type="entry name" value="DUF273"/>
    <property type="match status" value="1"/>
</dbReference>
<keyword evidence="1" id="KW-1133">Transmembrane helix</keyword>